<accession>A0A8K0VVB8</accession>
<reference evidence="1" key="1">
    <citation type="journal article" date="2021" name="Nat. Commun.">
        <title>Genetic determinants of endophytism in the Arabidopsis root mycobiome.</title>
        <authorList>
            <person name="Mesny F."/>
            <person name="Miyauchi S."/>
            <person name="Thiergart T."/>
            <person name="Pickel B."/>
            <person name="Atanasova L."/>
            <person name="Karlsson M."/>
            <person name="Huettel B."/>
            <person name="Barry K.W."/>
            <person name="Haridas S."/>
            <person name="Chen C."/>
            <person name="Bauer D."/>
            <person name="Andreopoulos W."/>
            <person name="Pangilinan J."/>
            <person name="LaButti K."/>
            <person name="Riley R."/>
            <person name="Lipzen A."/>
            <person name="Clum A."/>
            <person name="Drula E."/>
            <person name="Henrissat B."/>
            <person name="Kohler A."/>
            <person name="Grigoriev I.V."/>
            <person name="Martin F.M."/>
            <person name="Hacquard S."/>
        </authorList>
    </citation>
    <scope>NUCLEOTIDE SEQUENCE</scope>
    <source>
        <strain evidence="1">MPI-SDFR-AT-0120</strain>
    </source>
</reference>
<gene>
    <name evidence="1" type="ORF">FB567DRAFT_552044</name>
</gene>
<dbReference type="EMBL" id="JAGMVJ010000016">
    <property type="protein sequence ID" value="KAH7079636.1"/>
    <property type="molecule type" value="Genomic_DNA"/>
</dbReference>
<sequence length="103" mass="11200">MQLTNPLTTLLCANTTLISTTPIPVPTPATSGYTCGWIENTRMPDSRTDIPANECIHINDPSSAWNKAHNNRCPAGCTAYAGLGCQGQETWTAVGRCEIFWEE</sequence>
<protein>
    <submittedName>
        <fullName evidence="1">Uncharacterized protein</fullName>
    </submittedName>
</protein>
<organism evidence="1 2">
    <name type="scientific">Paraphoma chrysanthemicola</name>
    <dbReference type="NCBI Taxonomy" id="798071"/>
    <lineage>
        <taxon>Eukaryota</taxon>
        <taxon>Fungi</taxon>
        <taxon>Dikarya</taxon>
        <taxon>Ascomycota</taxon>
        <taxon>Pezizomycotina</taxon>
        <taxon>Dothideomycetes</taxon>
        <taxon>Pleosporomycetidae</taxon>
        <taxon>Pleosporales</taxon>
        <taxon>Pleosporineae</taxon>
        <taxon>Phaeosphaeriaceae</taxon>
        <taxon>Paraphoma</taxon>
    </lineage>
</organism>
<proteinExistence type="predicted"/>
<evidence type="ECO:0000313" key="2">
    <source>
        <dbReference type="Proteomes" id="UP000813461"/>
    </source>
</evidence>
<evidence type="ECO:0000313" key="1">
    <source>
        <dbReference type="EMBL" id="KAH7079636.1"/>
    </source>
</evidence>
<name>A0A8K0VVB8_9PLEO</name>
<dbReference type="AlphaFoldDB" id="A0A8K0VVB8"/>
<keyword evidence="2" id="KW-1185">Reference proteome</keyword>
<dbReference type="Proteomes" id="UP000813461">
    <property type="component" value="Unassembled WGS sequence"/>
</dbReference>
<comment type="caution">
    <text evidence="1">The sequence shown here is derived from an EMBL/GenBank/DDBJ whole genome shotgun (WGS) entry which is preliminary data.</text>
</comment>